<accession>A0A383CMM1</accession>
<comment type="similarity">
    <text evidence="1">Belongs to the NAD(P)-dependent epimerase/dehydratase family.</text>
</comment>
<evidence type="ECO:0000256" key="1">
    <source>
        <dbReference type="ARBA" id="ARBA00007637"/>
    </source>
</evidence>
<sequence length="178" mass="19249">MKVLVTGGAGYIGSVVAERLLGRGNTVVVLDSLVRGHRMAIPNEAEFIRGDLRDRDWLIRAVADVRPDVVAHLAGEALVSESVTDPAKFFDVNVHGGLNLLDAMVNAGVNRLVFSSTAAVYGEPAAVPITEDAARVPVNAYGASKWCFEQMLPWYATAYGLRHISFRYFNACGATVER</sequence>
<dbReference type="PANTHER" id="PTHR43725">
    <property type="entry name" value="UDP-GLUCOSE 4-EPIMERASE"/>
    <property type="match status" value="1"/>
</dbReference>
<dbReference type="Pfam" id="PF01370">
    <property type="entry name" value="Epimerase"/>
    <property type="match status" value="1"/>
</dbReference>
<dbReference type="Gene3D" id="3.40.50.720">
    <property type="entry name" value="NAD(P)-binding Rossmann-like Domain"/>
    <property type="match status" value="1"/>
</dbReference>
<dbReference type="EMBL" id="UINC01210255">
    <property type="protein sequence ID" value="SVE33636.1"/>
    <property type="molecule type" value="Genomic_DNA"/>
</dbReference>
<feature type="domain" description="NAD-dependent epimerase/dehydratase" evidence="2">
    <location>
        <begin position="3"/>
        <end position="175"/>
    </location>
</feature>
<evidence type="ECO:0000313" key="3">
    <source>
        <dbReference type="EMBL" id="SVE33636.1"/>
    </source>
</evidence>
<evidence type="ECO:0000259" key="2">
    <source>
        <dbReference type="Pfam" id="PF01370"/>
    </source>
</evidence>
<protein>
    <recommendedName>
        <fullName evidence="2">NAD-dependent epimerase/dehydratase domain-containing protein</fullName>
    </recommendedName>
</protein>
<dbReference type="GO" id="GO:0033499">
    <property type="term" value="P:galactose catabolic process via UDP-galactose, Leloir pathway"/>
    <property type="evidence" value="ECO:0007669"/>
    <property type="project" value="TreeGrafter"/>
</dbReference>
<gene>
    <name evidence="3" type="ORF">METZ01_LOCUS486490</name>
</gene>
<reference evidence="3" key="1">
    <citation type="submission" date="2018-05" db="EMBL/GenBank/DDBJ databases">
        <authorList>
            <person name="Lanie J.A."/>
            <person name="Ng W.-L."/>
            <person name="Kazmierczak K.M."/>
            <person name="Andrzejewski T.M."/>
            <person name="Davidsen T.M."/>
            <person name="Wayne K.J."/>
            <person name="Tettelin H."/>
            <person name="Glass J.I."/>
            <person name="Rusch D."/>
            <person name="Podicherti R."/>
            <person name="Tsui H.-C.T."/>
            <person name="Winkler M.E."/>
        </authorList>
    </citation>
    <scope>NUCLEOTIDE SEQUENCE</scope>
</reference>
<dbReference type="PANTHER" id="PTHR43725:SF53">
    <property type="entry name" value="UDP-ARABINOSE 4-EPIMERASE 1"/>
    <property type="match status" value="1"/>
</dbReference>
<dbReference type="SUPFAM" id="SSF51735">
    <property type="entry name" value="NAD(P)-binding Rossmann-fold domains"/>
    <property type="match status" value="1"/>
</dbReference>
<feature type="non-terminal residue" evidence="3">
    <location>
        <position position="178"/>
    </location>
</feature>
<organism evidence="3">
    <name type="scientific">marine metagenome</name>
    <dbReference type="NCBI Taxonomy" id="408172"/>
    <lineage>
        <taxon>unclassified sequences</taxon>
        <taxon>metagenomes</taxon>
        <taxon>ecological metagenomes</taxon>
    </lineage>
</organism>
<name>A0A383CMM1_9ZZZZ</name>
<dbReference type="InterPro" id="IPR001509">
    <property type="entry name" value="Epimerase_deHydtase"/>
</dbReference>
<dbReference type="AlphaFoldDB" id="A0A383CMM1"/>
<proteinExistence type="inferred from homology"/>
<dbReference type="InterPro" id="IPR036291">
    <property type="entry name" value="NAD(P)-bd_dom_sf"/>
</dbReference>